<proteinExistence type="predicted"/>
<dbReference type="PANTHER" id="PTHR30250:SF30">
    <property type="entry name" value="LIPID III FLIPPASE"/>
    <property type="match status" value="1"/>
</dbReference>
<feature type="transmembrane region" description="Helical" evidence="6">
    <location>
        <begin position="354"/>
        <end position="371"/>
    </location>
</feature>
<evidence type="ECO:0000256" key="3">
    <source>
        <dbReference type="ARBA" id="ARBA00022692"/>
    </source>
</evidence>
<keyword evidence="4 6" id="KW-1133">Transmembrane helix</keyword>
<dbReference type="PANTHER" id="PTHR30250">
    <property type="entry name" value="PST FAMILY PREDICTED COLANIC ACID TRANSPORTER"/>
    <property type="match status" value="1"/>
</dbReference>
<feature type="transmembrane region" description="Helical" evidence="6">
    <location>
        <begin position="130"/>
        <end position="152"/>
    </location>
</feature>
<feature type="transmembrane region" description="Helical" evidence="6">
    <location>
        <begin position="94"/>
        <end position="118"/>
    </location>
</feature>
<feature type="transmembrane region" description="Helical" evidence="6">
    <location>
        <begin position="192"/>
        <end position="211"/>
    </location>
</feature>
<dbReference type="InterPro" id="IPR050833">
    <property type="entry name" value="Poly_Biosynth_Transport"/>
</dbReference>
<evidence type="ECO:0000256" key="1">
    <source>
        <dbReference type="ARBA" id="ARBA00004651"/>
    </source>
</evidence>
<gene>
    <name evidence="7" type="ORF">OC929_07485</name>
</gene>
<evidence type="ECO:0000256" key="4">
    <source>
        <dbReference type="ARBA" id="ARBA00022989"/>
    </source>
</evidence>
<feature type="transmembrane region" description="Helical" evidence="6">
    <location>
        <begin position="164"/>
        <end position="186"/>
    </location>
</feature>
<dbReference type="InterPro" id="IPR002797">
    <property type="entry name" value="Polysacc_synth"/>
</dbReference>
<keyword evidence="2" id="KW-1003">Cell membrane</keyword>
<dbReference type="CDD" id="cd13125">
    <property type="entry name" value="MATE_like_10"/>
    <property type="match status" value="1"/>
</dbReference>
<feature type="transmembrane region" description="Helical" evidence="6">
    <location>
        <begin position="232"/>
        <end position="254"/>
    </location>
</feature>
<protein>
    <submittedName>
        <fullName evidence="7">O-antigen translocase</fullName>
    </submittedName>
</protein>
<keyword evidence="3 6" id="KW-0812">Transmembrane</keyword>
<comment type="caution">
    <text evidence="7">The sequence shown here is derived from an EMBL/GenBank/DDBJ whole genome shotgun (WGS) entry which is preliminary data.</text>
</comment>
<organism evidence="7 8">
    <name type="scientific">Pseudomonas peradeniyensis</name>
    <dbReference type="NCBI Taxonomy" id="2745488"/>
    <lineage>
        <taxon>Bacteria</taxon>
        <taxon>Pseudomonadati</taxon>
        <taxon>Pseudomonadota</taxon>
        <taxon>Gammaproteobacteria</taxon>
        <taxon>Pseudomonadales</taxon>
        <taxon>Pseudomonadaceae</taxon>
        <taxon>Pseudomonas</taxon>
    </lineage>
</organism>
<sequence length="432" mass="47489">MIGALAPVIEEYGLLLVNIFRTSILTAIATAARLLSGFIVMKLVAVMAGPDGVAQLGQFMSLTALLVVFAGGGVGPGVVKYLAEYRGDDAKVTLLLRAAFSFTLMASLGMCVLVLLFSRPISAWLLGDEQLRWLILVLAVAQIFVAMHNLVIATVNGMMDVKRLAAIHVGGAVVGVVLPSLLGYFFRLQGVLLAFVLAQAGLLLISFIAYRRSSYFNWASIGWCVDRKNFNLLARFSLMTLTSALMAPVIQIVVRNYLAGEFSWSEVGYWQAVAKVSEAYLLFITMAISVYYLPRLSALSERGAFIAEIRNGFLVLIPLVALSAFIIYLCRGWVTTLLFSEAFHEGLYLYAPQLLGDVIKIAAFLLSYVMLAKAMTRMFLFSEVVFGVTYVGWVVVLTGQYGLIGSMYAFIVNYTIYFFFCAFVAARYIKKM</sequence>
<evidence type="ECO:0000313" key="7">
    <source>
        <dbReference type="EMBL" id="MCU7237887.1"/>
    </source>
</evidence>
<feature type="transmembrane region" description="Helical" evidence="6">
    <location>
        <begin position="378"/>
        <end position="401"/>
    </location>
</feature>
<feature type="transmembrane region" description="Helical" evidence="6">
    <location>
        <begin position="274"/>
        <end position="293"/>
    </location>
</feature>
<keyword evidence="5 6" id="KW-0472">Membrane</keyword>
<evidence type="ECO:0000313" key="8">
    <source>
        <dbReference type="Proteomes" id="UP001139994"/>
    </source>
</evidence>
<dbReference type="Pfam" id="PF01943">
    <property type="entry name" value="Polysacc_synt"/>
    <property type="match status" value="1"/>
</dbReference>
<reference evidence="7" key="1">
    <citation type="journal article" date="2022" name="Microbiol. Spectr.">
        <title>An Nuclear Magnetic Resonance Fingerprint Matching Approach for the Identification and Structural Re-Evaluation of Pseudomonas Lipopeptides.</title>
        <authorList>
            <person name="De Roo V."/>
            <person name="Verleysen Y."/>
            <person name="Kovacs B."/>
            <person name="De Vleeschouwer M."/>
            <person name="Muangkaew P."/>
            <person name="Girard L."/>
            <person name="Hofte M."/>
            <person name="De Mot R."/>
            <person name="Madder A."/>
            <person name="Geudens N."/>
            <person name="Martins J.C."/>
        </authorList>
    </citation>
    <scope>NUCLEOTIDE SEQUENCE</scope>
    <source>
        <strain evidence="7">COR51</strain>
    </source>
</reference>
<reference evidence="7" key="2">
    <citation type="submission" date="2022-09" db="EMBL/GenBank/DDBJ databases">
        <authorList>
            <person name="Cesa-Luna C."/>
            <person name="Girard L."/>
            <person name="Lood C."/>
            <person name="Hofte M."/>
            <person name="De Mot R."/>
        </authorList>
    </citation>
    <scope>NUCLEOTIDE SEQUENCE</scope>
    <source>
        <strain evidence="7">COR51</strain>
    </source>
</reference>
<dbReference type="EMBL" id="JAOSLA010000007">
    <property type="protein sequence ID" value="MCU7237887.1"/>
    <property type="molecule type" value="Genomic_DNA"/>
</dbReference>
<name>A0ABT2V865_9PSED</name>
<dbReference type="InterPro" id="IPR044550">
    <property type="entry name" value="WzxE"/>
</dbReference>
<evidence type="ECO:0000256" key="6">
    <source>
        <dbReference type="SAM" id="Phobius"/>
    </source>
</evidence>
<feature type="transmembrane region" description="Helical" evidence="6">
    <location>
        <begin position="12"/>
        <end position="39"/>
    </location>
</feature>
<accession>A0ABT2V865</accession>
<evidence type="ECO:0000256" key="2">
    <source>
        <dbReference type="ARBA" id="ARBA00022475"/>
    </source>
</evidence>
<dbReference type="Proteomes" id="UP001139994">
    <property type="component" value="Unassembled WGS sequence"/>
</dbReference>
<comment type="subcellular location">
    <subcellularLocation>
        <location evidence="1">Cell membrane</location>
        <topology evidence="1">Multi-pass membrane protein</topology>
    </subcellularLocation>
</comment>
<reference evidence="7" key="3">
    <citation type="journal article" date="2023" name="mSystems">
        <title>Charting the Lipopeptidome of Nonpathogenic Pseudomonas.</title>
        <authorList>
            <person name="Cesa-Luna C."/>
            <person name="Geudens N."/>
            <person name="Girard L."/>
            <person name="De Roo V."/>
            <person name="Maklad H.R."/>
            <person name="Martins J.C."/>
            <person name="Hofte M."/>
            <person name="De Mot R."/>
        </authorList>
    </citation>
    <scope>NUCLEOTIDE SEQUENCE</scope>
    <source>
        <strain evidence="7">COR51</strain>
    </source>
</reference>
<keyword evidence="8" id="KW-1185">Reference proteome</keyword>
<evidence type="ECO:0000256" key="5">
    <source>
        <dbReference type="ARBA" id="ARBA00023136"/>
    </source>
</evidence>
<feature type="transmembrane region" description="Helical" evidence="6">
    <location>
        <begin position="313"/>
        <end position="334"/>
    </location>
</feature>
<feature type="transmembrane region" description="Helical" evidence="6">
    <location>
        <begin position="59"/>
        <end position="82"/>
    </location>
</feature>
<dbReference type="RefSeq" id="WP_262950993.1">
    <property type="nucleotide sequence ID" value="NZ_JAOSLA010000007.1"/>
</dbReference>
<feature type="transmembrane region" description="Helical" evidence="6">
    <location>
        <begin position="407"/>
        <end position="429"/>
    </location>
</feature>